<gene>
    <name evidence="2" type="ORF">FPSE_00606</name>
</gene>
<dbReference type="PANTHER" id="PTHR33112">
    <property type="entry name" value="DOMAIN PROTEIN, PUTATIVE-RELATED"/>
    <property type="match status" value="1"/>
</dbReference>
<dbReference type="GeneID" id="20359226"/>
<evidence type="ECO:0000313" key="3">
    <source>
        <dbReference type="Proteomes" id="UP000007978"/>
    </source>
</evidence>
<protein>
    <recommendedName>
        <fullName evidence="1">Heterokaryon incompatibility domain-containing protein</fullName>
    </recommendedName>
</protein>
<reference evidence="2 3" key="1">
    <citation type="journal article" date="2012" name="PLoS Pathog.">
        <title>Comparative pathogenomics reveals horizontally acquired novel virulence genes in fungi infecting cereal hosts.</title>
        <authorList>
            <person name="Gardiner D.M."/>
            <person name="McDonald M.C."/>
            <person name="Covarelli L."/>
            <person name="Solomon P.S."/>
            <person name="Rusu A.G."/>
            <person name="Marshall M."/>
            <person name="Kazan K."/>
            <person name="Chakraborty S."/>
            <person name="McDonald B.A."/>
            <person name="Manners J.M."/>
        </authorList>
    </citation>
    <scope>NUCLEOTIDE SEQUENCE [LARGE SCALE GENOMIC DNA]</scope>
    <source>
        <strain evidence="2 3">CS3096</strain>
    </source>
</reference>
<dbReference type="Pfam" id="PF06985">
    <property type="entry name" value="HET"/>
    <property type="match status" value="1"/>
</dbReference>
<dbReference type="OrthoDB" id="5362512at2759"/>
<dbReference type="EMBL" id="AFNW01000011">
    <property type="protein sequence ID" value="EKJ79295.1"/>
    <property type="molecule type" value="Genomic_DNA"/>
</dbReference>
<dbReference type="PANTHER" id="PTHR33112:SF9">
    <property type="entry name" value="HETEROKARYON INCOMPATIBILITY DOMAIN-CONTAINING PROTEIN"/>
    <property type="match status" value="1"/>
</dbReference>
<dbReference type="Proteomes" id="UP000007978">
    <property type="component" value="Chromosome 1"/>
</dbReference>
<dbReference type="KEGG" id="fpu:FPSE_00606"/>
<feature type="domain" description="Heterokaryon incompatibility" evidence="1">
    <location>
        <begin position="271"/>
        <end position="423"/>
    </location>
</feature>
<sequence length="773" mass="89426">MRLVRFRQGVFPKRPLIFGIVETRDKRSQQFSAWYIQQQTTLHVISSMQRICNMIYKSDYPDKTAMDGQLEMGKITQSPQPVNADDDQRQRFLLCITSRDSSTEDGTIEEKKFEEYAALRKKETELEGSIRQSKRELEVDNLRDLATYIHKANTKPLKARKSIGKLIDKRHVFVLEIETSYKLHHEQCIEKYEDLQKPALLGCPGCILLQEAWVWCIPDEKLRSKAWLTFNIDTSKMYFHLFTSRVIDLDIFTLPDTEDYIRLVNVANVRYACLSHCWGSTRSKHLTKQENILNNESGIPLLELPKTFQDAVHITKALGIRYLWIDTFCIIQDDEKDWETQASLMAAIYENAYITLAAGASDNDDGGFFAKSRDKFTKLHKFHLDVDGIDHEIHMRHAVPHPGQGWPCGEVLPLMTRAWTMQERILAKRYLCFAQNEIFWECQEDVSCCCTIAEGPFNPCDGKPKFHGCQPLKYQCSLLNDLSSDDLANVWRDLVEEYSGRDLTKPSDKLPALAGLAEKFQRTFGSPYLAGLWLKNLRKELAWRTMGDEASFGRVRKGPSWTWAAACDSRITWPSITLHKTFQVKGTPIHDGTHRFNLHSYAMGSHLLLHGLIQPISIRTFTELDDYETSFPLARHCEVVEWSRRHSEHSQSLVRCFGSLVEPAEPKTRNEQTEVETYKKPPQHGDFCADYRFWETEEELREALQHAYFLFLGTESDTDPLWIDGIVLKPRPGHFNDTKCSYERIGWLRYCTLESVTESEWTPRGTKSIVTLF</sequence>
<dbReference type="InterPro" id="IPR010730">
    <property type="entry name" value="HET"/>
</dbReference>
<dbReference type="RefSeq" id="XP_009252001.1">
    <property type="nucleotide sequence ID" value="XM_009253726.1"/>
</dbReference>
<name>K3W3F2_FUSPC</name>
<dbReference type="HOGENOM" id="CLU_002639_2_18_1"/>
<proteinExistence type="predicted"/>
<dbReference type="AlphaFoldDB" id="K3W3F2"/>
<evidence type="ECO:0000259" key="1">
    <source>
        <dbReference type="Pfam" id="PF06985"/>
    </source>
</evidence>
<organism evidence="2 3">
    <name type="scientific">Fusarium pseudograminearum (strain CS3096)</name>
    <name type="common">Wheat and barley crown-rot fungus</name>
    <dbReference type="NCBI Taxonomy" id="1028729"/>
    <lineage>
        <taxon>Eukaryota</taxon>
        <taxon>Fungi</taxon>
        <taxon>Dikarya</taxon>
        <taxon>Ascomycota</taxon>
        <taxon>Pezizomycotina</taxon>
        <taxon>Sordariomycetes</taxon>
        <taxon>Hypocreomycetidae</taxon>
        <taxon>Hypocreales</taxon>
        <taxon>Nectriaceae</taxon>
        <taxon>Fusarium</taxon>
    </lineage>
</organism>
<accession>K3W3F2</accession>
<comment type="caution">
    <text evidence="2">The sequence shown here is derived from an EMBL/GenBank/DDBJ whole genome shotgun (WGS) entry which is preliminary data.</text>
</comment>
<keyword evidence="3" id="KW-1185">Reference proteome</keyword>
<evidence type="ECO:0000313" key="2">
    <source>
        <dbReference type="EMBL" id="EKJ79295.1"/>
    </source>
</evidence>